<reference evidence="6" key="1">
    <citation type="journal article" date="2023" name="Plant Biotechnol. J.">
        <title>Chromosome-level wild Hevea brasiliensis genome provides new tools for genomic-assisted breeding and valuable loci to elevate rubber yield.</title>
        <authorList>
            <person name="Cheng H."/>
            <person name="Song X."/>
            <person name="Hu Y."/>
            <person name="Wu T."/>
            <person name="Yang Q."/>
            <person name="An Z."/>
            <person name="Feng S."/>
            <person name="Deng Z."/>
            <person name="Wu W."/>
            <person name="Zeng X."/>
            <person name="Tu M."/>
            <person name="Wang X."/>
            <person name="Huang H."/>
        </authorList>
    </citation>
    <scope>NUCLEOTIDE SEQUENCE</scope>
    <source>
        <strain evidence="6">MT/VB/25A 57/8</strain>
    </source>
</reference>
<keyword evidence="3" id="KW-0333">Golgi apparatus</keyword>
<evidence type="ECO:0000256" key="2">
    <source>
        <dbReference type="ARBA" id="ARBA00004555"/>
    </source>
</evidence>
<evidence type="ECO:0000256" key="4">
    <source>
        <dbReference type="ARBA" id="ARBA00023329"/>
    </source>
</evidence>
<feature type="domain" description="ENTH" evidence="5">
    <location>
        <begin position="36"/>
        <end position="169"/>
    </location>
</feature>
<dbReference type="InterPro" id="IPR008942">
    <property type="entry name" value="ENTH_VHS"/>
</dbReference>
<dbReference type="Proteomes" id="UP001174677">
    <property type="component" value="Chromosome 14"/>
</dbReference>
<dbReference type="SMART" id="SM00273">
    <property type="entry name" value="ENTH"/>
    <property type="match status" value="1"/>
</dbReference>
<evidence type="ECO:0000259" key="5">
    <source>
        <dbReference type="PROSITE" id="PS50942"/>
    </source>
</evidence>
<evidence type="ECO:0000313" key="6">
    <source>
        <dbReference type="EMBL" id="KAJ9160119.1"/>
    </source>
</evidence>
<evidence type="ECO:0000313" key="7">
    <source>
        <dbReference type="Proteomes" id="UP001174677"/>
    </source>
</evidence>
<dbReference type="SUPFAM" id="SSF48464">
    <property type="entry name" value="ENTH/VHS domain"/>
    <property type="match status" value="1"/>
</dbReference>
<dbReference type="PANTHER" id="PTHR12276:SF113">
    <property type="entry name" value="ENTH_VHS FAMILY PROTEIN"/>
    <property type="match status" value="1"/>
</dbReference>
<proteinExistence type="predicted"/>
<comment type="caution">
    <text evidence="6">The sequence shown here is derived from an EMBL/GenBank/DDBJ whole genome shotgun (WGS) entry which is preliminary data.</text>
</comment>
<dbReference type="Pfam" id="PF01417">
    <property type="entry name" value="ENTH"/>
    <property type="match status" value="1"/>
</dbReference>
<evidence type="ECO:0000256" key="1">
    <source>
        <dbReference type="ARBA" id="ARBA00004132"/>
    </source>
</evidence>
<dbReference type="PANTHER" id="PTHR12276">
    <property type="entry name" value="EPSIN/ENT-RELATED"/>
    <property type="match status" value="1"/>
</dbReference>
<dbReference type="PROSITE" id="PS50942">
    <property type="entry name" value="ENTH"/>
    <property type="match status" value="1"/>
</dbReference>
<accession>A0ABQ9L5X0</accession>
<gene>
    <name evidence="6" type="ORF">P3X46_025550</name>
</gene>
<dbReference type="CDD" id="cd03571">
    <property type="entry name" value="ENTH"/>
    <property type="match status" value="1"/>
</dbReference>
<organism evidence="6 7">
    <name type="scientific">Hevea brasiliensis</name>
    <name type="common">Para rubber tree</name>
    <name type="synonym">Siphonia brasiliensis</name>
    <dbReference type="NCBI Taxonomy" id="3981"/>
    <lineage>
        <taxon>Eukaryota</taxon>
        <taxon>Viridiplantae</taxon>
        <taxon>Streptophyta</taxon>
        <taxon>Embryophyta</taxon>
        <taxon>Tracheophyta</taxon>
        <taxon>Spermatophyta</taxon>
        <taxon>Magnoliopsida</taxon>
        <taxon>eudicotyledons</taxon>
        <taxon>Gunneridae</taxon>
        <taxon>Pentapetalae</taxon>
        <taxon>rosids</taxon>
        <taxon>fabids</taxon>
        <taxon>Malpighiales</taxon>
        <taxon>Euphorbiaceae</taxon>
        <taxon>Crotonoideae</taxon>
        <taxon>Micrandreae</taxon>
        <taxon>Hevea</taxon>
    </lineage>
</organism>
<evidence type="ECO:0000256" key="3">
    <source>
        <dbReference type="ARBA" id="ARBA00023034"/>
    </source>
</evidence>
<sequence>MSILLDRNNKMGSPFFHEFKRQASFFFKEKIKTARLALTDVTPAELLTEEATNGDFWAPDTRTMGVISRAAFEVDDYWRIVDILHNRLTKFDRKTWRVSYKTLLLLEHLLTHGPLRVADEFQSDKEVIKEMESFQFVDEKGFNWGSSVRNLSARILKLLENELFLKEERARARKLTRGIQGFGSFSLSHRSPSHDGSFKDLTFRTCTRCNSNYTEQINQEYEFLASDDNFLIEEKIHKPENIYEDVSPALESSGNKIREEECAVEDHPFCHSDHHTSESLISSLE</sequence>
<keyword evidence="7" id="KW-1185">Reference proteome</keyword>
<comment type="subcellular location">
    <subcellularLocation>
        <location evidence="1">Cytoplasmic vesicle</location>
        <location evidence="1">Clathrin-coated vesicle</location>
    </subcellularLocation>
    <subcellularLocation>
        <location evidence="2">Golgi apparatus</location>
    </subcellularLocation>
</comment>
<name>A0ABQ9L5X0_HEVBR</name>
<dbReference type="Gene3D" id="1.25.40.90">
    <property type="match status" value="1"/>
</dbReference>
<protein>
    <recommendedName>
        <fullName evidence="5">ENTH domain-containing protein</fullName>
    </recommendedName>
</protein>
<dbReference type="EMBL" id="JARPOI010000014">
    <property type="protein sequence ID" value="KAJ9160119.1"/>
    <property type="molecule type" value="Genomic_DNA"/>
</dbReference>
<keyword evidence="4" id="KW-0968">Cytoplasmic vesicle</keyword>
<dbReference type="InterPro" id="IPR013809">
    <property type="entry name" value="ENTH"/>
</dbReference>